<evidence type="ECO:0000313" key="8">
    <source>
        <dbReference type="EMBL" id="KAK7060149.1"/>
    </source>
</evidence>
<dbReference type="GO" id="GO:0005525">
    <property type="term" value="F:GTP binding"/>
    <property type="evidence" value="ECO:0007669"/>
    <property type="project" value="UniProtKB-KW"/>
</dbReference>
<feature type="region of interest" description="Disordered" evidence="5">
    <location>
        <begin position="507"/>
        <end position="633"/>
    </location>
</feature>
<dbReference type="PANTHER" id="PTHR11089">
    <property type="entry name" value="GTP-BINDING PROTEIN-RELATED"/>
    <property type="match status" value="1"/>
</dbReference>
<comment type="caution">
    <text evidence="8">The sequence shown here is derived from an EMBL/GenBank/DDBJ whole genome shotgun (WGS) entry which is preliminary data.</text>
</comment>
<sequence>MPRIRKKTSKRGTTHERRRLQERIKESKRKKTKEAKKNPQWKSKHKKDPGIPNTFPYKDQILAEVAEQRRLAAEEKQRRKDAKKGILANQAEEEPSDNEIEVDDEAPLDDDKEEDTQGVGSISAKRIAGSRVKGPIAPIAEDDDEDDEDDVPILINRDLPNLQSVIDQADVIVQLLDARDPFSFRSSHLEKVTAQAGKKLLFVLTKIDACPRESVEAWAAVLRKEHPTLLFRAATSFLPGNARVPADVKGKAKAHDSCADALGLDIIQQHLGDLANKKGKDDSLTVAVVGVANVGKSSFVNSLSRKASLPIYDAQTSSRGPTTTSLPQEVTIEVDGSSVRIIDTPGFSWEWEEGREADETSRTRSHDILIRNRGRIDRLKDPSLPVTEIVTRSNPEDLMLLYNLPIFPPGDVQIFLSGVARSQQLVQKRGHLDIAGASRIVLRDWNTGKLRWYCAPSSKGVLAGSTMTDEAVLSSLTPKRDLRKAGGLVKLTAGKIDDRKLSLEESYAAEVDDSDDDPESDDGDKIDIDNEDQAMPDGNDGSEEDQEAEDEAEDELDGSEAEDEEEAPPPSTTSKRKRTVPVALPPNKKVAFTKNGKLPKPATIPTLKSKAPVKSAMKKGATNATSSKTKPKAVISADDGETYDFGKYF</sequence>
<evidence type="ECO:0000256" key="3">
    <source>
        <dbReference type="ARBA" id="ARBA00023134"/>
    </source>
</evidence>
<dbReference type="InterPro" id="IPR023179">
    <property type="entry name" value="GTP-bd_ortho_bundle_sf"/>
</dbReference>
<evidence type="ECO:0000256" key="5">
    <source>
        <dbReference type="SAM" id="MobiDB-lite"/>
    </source>
</evidence>
<organism evidence="8 9">
    <name type="scientific">Paramarasmius palmivorus</name>
    <dbReference type="NCBI Taxonomy" id="297713"/>
    <lineage>
        <taxon>Eukaryota</taxon>
        <taxon>Fungi</taxon>
        <taxon>Dikarya</taxon>
        <taxon>Basidiomycota</taxon>
        <taxon>Agaricomycotina</taxon>
        <taxon>Agaricomycetes</taxon>
        <taxon>Agaricomycetidae</taxon>
        <taxon>Agaricales</taxon>
        <taxon>Marasmiineae</taxon>
        <taxon>Marasmiaceae</taxon>
        <taxon>Paramarasmius</taxon>
    </lineage>
</organism>
<reference evidence="8 9" key="1">
    <citation type="submission" date="2024-01" db="EMBL/GenBank/DDBJ databases">
        <title>A draft genome for a cacao thread blight-causing isolate of Paramarasmius palmivorus.</title>
        <authorList>
            <person name="Baruah I.K."/>
            <person name="Bukari Y."/>
            <person name="Amoako-Attah I."/>
            <person name="Meinhardt L.W."/>
            <person name="Bailey B.A."/>
            <person name="Cohen S.P."/>
        </authorList>
    </citation>
    <scope>NUCLEOTIDE SEQUENCE [LARGE SCALE GENOMIC DNA]</scope>
    <source>
        <strain evidence="8 9">GH-12</strain>
    </source>
</reference>
<dbReference type="EMBL" id="JAYKXP010000003">
    <property type="protein sequence ID" value="KAK7060149.1"/>
    <property type="molecule type" value="Genomic_DNA"/>
</dbReference>
<feature type="compositionally biased region" description="Acidic residues" evidence="5">
    <location>
        <begin position="510"/>
        <end position="522"/>
    </location>
</feature>
<evidence type="ECO:0000259" key="6">
    <source>
        <dbReference type="Pfam" id="PF01926"/>
    </source>
</evidence>
<dbReference type="Pfam" id="PF01926">
    <property type="entry name" value="MMR_HSR1"/>
    <property type="match status" value="1"/>
</dbReference>
<keyword evidence="2" id="KW-0547">Nucleotide-binding</keyword>
<dbReference type="Gene3D" id="3.40.50.300">
    <property type="entry name" value="P-loop containing nucleotide triphosphate hydrolases"/>
    <property type="match status" value="1"/>
</dbReference>
<keyword evidence="9" id="KW-1185">Reference proteome</keyword>
<name>A0AAW0E8N3_9AGAR</name>
<evidence type="ECO:0000256" key="2">
    <source>
        <dbReference type="ARBA" id="ARBA00022741"/>
    </source>
</evidence>
<keyword evidence="4" id="KW-0539">Nucleus</keyword>
<dbReference type="Gene3D" id="1.10.1580.10">
    <property type="match status" value="1"/>
</dbReference>
<evidence type="ECO:0000259" key="7">
    <source>
        <dbReference type="Pfam" id="PF08701"/>
    </source>
</evidence>
<dbReference type="AlphaFoldDB" id="A0AAW0E8N3"/>
<feature type="compositionally biased region" description="Basic and acidic residues" evidence="5">
    <location>
        <begin position="13"/>
        <end position="25"/>
    </location>
</feature>
<dbReference type="SUPFAM" id="SSF52540">
    <property type="entry name" value="P-loop containing nucleoside triphosphate hydrolases"/>
    <property type="match status" value="1"/>
</dbReference>
<feature type="region of interest" description="Disordered" evidence="5">
    <location>
        <begin position="71"/>
        <end position="121"/>
    </location>
</feature>
<proteinExistence type="predicted"/>
<dbReference type="InterPro" id="IPR027417">
    <property type="entry name" value="P-loop_NTPase"/>
</dbReference>
<dbReference type="Pfam" id="PF08701">
    <property type="entry name" value="GN3L_Grn1"/>
    <property type="match status" value="1"/>
</dbReference>
<evidence type="ECO:0000256" key="4">
    <source>
        <dbReference type="ARBA" id="ARBA00023242"/>
    </source>
</evidence>
<evidence type="ECO:0000256" key="1">
    <source>
        <dbReference type="ARBA" id="ARBA00004123"/>
    </source>
</evidence>
<gene>
    <name evidence="8" type="ORF">VNI00_000913</name>
</gene>
<comment type="subcellular location">
    <subcellularLocation>
        <location evidence="1">Nucleus</location>
    </subcellularLocation>
</comment>
<keyword evidence="3" id="KW-0342">GTP-binding</keyword>
<feature type="domain" description="Guanine nucleotide-binding protein-like 3 N-terminal" evidence="7">
    <location>
        <begin position="14"/>
        <end position="84"/>
    </location>
</feature>
<dbReference type="PANTHER" id="PTHR11089:SF30">
    <property type="entry name" value="GUANINE NUCLEOTIDE-BINDING PROTEIN-LIKE 3 HOMOLOG"/>
    <property type="match status" value="1"/>
</dbReference>
<feature type="domain" description="G" evidence="6">
    <location>
        <begin position="285"/>
        <end position="359"/>
    </location>
</feature>
<dbReference type="Proteomes" id="UP001383192">
    <property type="component" value="Unassembled WGS sequence"/>
</dbReference>
<accession>A0AAW0E8N3</accession>
<dbReference type="InterPro" id="IPR006073">
    <property type="entry name" value="GTP-bd"/>
</dbReference>
<protein>
    <submittedName>
        <fullName evidence="8">Uncharacterized protein</fullName>
    </submittedName>
</protein>
<feature type="compositionally biased region" description="Acidic residues" evidence="5">
    <location>
        <begin position="529"/>
        <end position="567"/>
    </location>
</feature>
<feature type="compositionally biased region" description="Basic residues" evidence="5">
    <location>
        <begin position="1"/>
        <end position="12"/>
    </location>
</feature>
<evidence type="ECO:0000313" key="9">
    <source>
        <dbReference type="Proteomes" id="UP001383192"/>
    </source>
</evidence>
<dbReference type="InterPro" id="IPR014813">
    <property type="entry name" value="Gnl3_N_dom"/>
</dbReference>
<dbReference type="GO" id="GO:0005730">
    <property type="term" value="C:nucleolus"/>
    <property type="evidence" value="ECO:0007669"/>
    <property type="project" value="UniProtKB-ARBA"/>
</dbReference>
<dbReference type="InterPro" id="IPR050755">
    <property type="entry name" value="TRAFAC_YlqF/YawG_RiboMat"/>
</dbReference>
<feature type="compositionally biased region" description="Acidic residues" evidence="5">
    <location>
        <begin position="91"/>
        <end position="116"/>
    </location>
</feature>
<feature type="region of interest" description="Disordered" evidence="5">
    <location>
        <begin position="1"/>
        <end position="59"/>
    </location>
</feature>